<keyword evidence="1" id="KW-0732">Signal</keyword>
<gene>
    <name evidence="2" type="ORF">VT99_11732</name>
    <name evidence="3" type="ORF">VU01_11822</name>
</gene>
<dbReference type="Proteomes" id="UP000288892">
    <property type="component" value="Unassembled WGS sequence"/>
</dbReference>
<dbReference type="EMBL" id="MTKQ01000173">
    <property type="protein sequence ID" value="RWX47298.1"/>
    <property type="molecule type" value="Genomic_DNA"/>
</dbReference>
<sequence length="196" mass="22307">MKKKIYSILLLGSSLFGCSPFYMEAQNNALMHKESGLYVHREVELRVNAARLTTPPDAVAPGAVSTLEASHFNPISVSSSWFDPSKSERRGEFLVWRESTHLPKYAVKGKTSLGAAVRWEKEGAMTVKDTLEMFPFPPPDIAQIDHWSPWTEASSRRGGVFAWHSEVNRHDAENPDRPEYPFQMRFRLVLSQRVYP</sequence>
<proteinExistence type="predicted"/>
<dbReference type="EMBL" id="MTKS01000182">
    <property type="protein sequence ID" value="RWX51215.1"/>
    <property type="molecule type" value="Genomic_DNA"/>
</dbReference>
<dbReference type="AlphaFoldDB" id="A0A3S3RT01"/>
<keyword evidence="5" id="KW-1185">Reference proteome</keyword>
<comment type="caution">
    <text evidence="2">The sequence shown here is derived from an EMBL/GenBank/DDBJ whole genome shotgun (WGS) entry which is preliminary data.</text>
</comment>
<evidence type="ECO:0000313" key="2">
    <source>
        <dbReference type="EMBL" id="RWX47298.1"/>
    </source>
</evidence>
<evidence type="ECO:0000256" key="1">
    <source>
        <dbReference type="SAM" id="SignalP"/>
    </source>
</evidence>
<evidence type="ECO:0008006" key="6">
    <source>
        <dbReference type="Google" id="ProtNLM"/>
    </source>
</evidence>
<accession>A0A3S3RT01</accession>
<protein>
    <recommendedName>
        <fullName evidence="6">Lipoprotein</fullName>
    </recommendedName>
</protein>
<feature type="signal peptide" evidence="1">
    <location>
        <begin position="1"/>
        <end position="25"/>
    </location>
</feature>
<evidence type="ECO:0000313" key="3">
    <source>
        <dbReference type="EMBL" id="RWX51215.1"/>
    </source>
</evidence>
<dbReference type="PROSITE" id="PS51257">
    <property type="entry name" value="PROKAR_LIPOPROTEIN"/>
    <property type="match status" value="1"/>
</dbReference>
<reference evidence="4 5" key="1">
    <citation type="submission" date="2017-01" db="EMBL/GenBank/DDBJ databases">
        <title>The cable genome- insights into the physiology and evolution of filamentous bacteria capable of sulfide oxidation via long distance electron transfer.</title>
        <authorList>
            <person name="Schreiber L."/>
            <person name="Bjerg J.T."/>
            <person name="Boggild A."/>
            <person name="Van De Vossenberg J."/>
            <person name="Meysman F."/>
            <person name="Nielsen L.P."/>
            <person name="Schramm A."/>
            <person name="Kjeldsen K.U."/>
        </authorList>
    </citation>
    <scope>NUCLEOTIDE SEQUENCE [LARGE SCALE GENOMIC DNA]</scope>
    <source>
        <strain evidence="2">A2</strain>
        <strain evidence="3">A5</strain>
    </source>
</reference>
<name>A0A3S3RT01_9BACT</name>
<dbReference type="Proteomes" id="UP000286862">
    <property type="component" value="Unassembled WGS sequence"/>
</dbReference>
<organism evidence="2 4">
    <name type="scientific">Candidatus Electrothrix marina</name>
    <dbReference type="NCBI Taxonomy" id="1859130"/>
    <lineage>
        <taxon>Bacteria</taxon>
        <taxon>Pseudomonadati</taxon>
        <taxon>Thermodesulfobacteriota</taxon>
        <taxon>Desulfobulbia</taxon>
        <taxon>Desulfobulbales</taxon>
        <taxon>Desulfobulbaceae</taxon>
        <taxon>Candidatus Electrothrix</taxon>
    </lineage>
</organism>
<evidence type="ECO:0000313" key="5">
    <source>
        <dbReference type="Proteomes" id="UP000288892"/>
    </source>
</evidence>
<evidence type="ECO:0000313" key="4">
    <source>
        <dbReference type="Proteomes" id="UP000286862"/>
    </source>
</evidence>
<feature type="chain" id="PRO_5038236149" description="Lipoprotein" evidence="1">
    <location>
        <begin position="26"/>
        <end position="196"/>
    </location>
</feature>